<gene>
    <name evidence="12" type="ORF">TBH_C0456</name>
</gene>
<dbReference type="PANTHER" id="PTHR10266:SF3">
    <property type="entry name" value="CYTOCHROME C1, HEME PROTEIN, MITOCHONDRIAL"/>
    <property type="match status" value="1"/>
</dbReference>
<evidence type="ECO:0000256" key="6">
    <source>
        <dbReference type="ARBA" id="ARBA00023004"/>
    </source>
</evidence>
<accession>A0A7U6JGC9</accession>
<dbReference type="GO" id="GO:0009055">
    <property type="term" value="F:electron transfer activity"/>
    <property type="evidence" value="ECO:0007669"/>
    <property type="project" value="InterPro"/>
</dbReference>
<dbReference type="InterPro" id="IPR009056">
    <property type="entry name" value="Cyt_c-like_dom"/>
</dbReference>
<feature type="signal peptide" evidence="10">
    <location>
        <begin position="1"/>
        <end position="19"/>
    </location>
</feature>
<keyword evidence="3 9" id="KW-0812">Transmembrane</keyword>
<name>A0A7U6JGC9_9GAMM</name>
<evidence type="ECO:0000313" key="13">
    <source>
        <dbReference type="Proteomes" id="UP000031631"/>
    </source>
</evidence>
<evidence type="ECO:0000256" key="1">
    <source>
        <dbReference type="ARBA" id="ARBA00004370"/>
    </source>
</evidence>
<evidence type="ECO:0000256" key="9">
    <source>
        <dbReference type="SAM" id="Phobius"/>
    </source>
</evidence>
<evidence type="ECO:0000256" key="7">
    <source>
        <dbReference type="ARBA" id="ARBA00023136"/>
    </source>
</evidence>
<evidence type="ECO:0000256" key="4">
    <source>
        <dbReference type="ARBA" id="ARBA00022723"/>
    </source>
</evidence>
<feature type="binding site" description="covalent" evidence="8">
    <location>
        <position position="49"/>
    </location>
    <ligand>
        <name>heme c</name>
        <dbReference type="ChEBI" id="CHEBI:61717"/>
    </ligand>
</feature>
<keyword evidence="4 8" id="KW-0479">Metal-binding</keyword>
<dbReference type="GO" id="GO:0016020">
    <property type="term" value="C:membrane"/>
    <property type="evidence" value="ECO:0007669"/>
    <property type="project" value="UniProtKB-SubCell"/>
</dbReference>
<dbReference type="EC" id="1.10.2.2" evidence="12"/>
<reference evidence="12 13" key="1">
    <citation type="journal article" date="2014" name="PLoS ONE">
        <title>Physiological and genomic features of a novel sulfur-oxidizing gammaproteobacterium belonging to a previously uncultivated symbiotic lineage isolated from a hydrothermal vent.</title>
        <authorList>
            <person name="Nunoura T."/>
            <person name="Takaki Y."/>
            <person name="Kazama H."/>
            <person name="Kakuta J."/>
            <person name="Shimamura S."/>
            <person name="Makita H."/>
            <person name="Hirai M."/>
            <person name="Miyazaki M."/>
            <person name="Takai K."/>
        </authorList>
    </citation>
    <scope>NUCLEOTIDE SEQUENCE [LARGE SCALE GENOMIC DNA]</scope>
    <source>
        <strain evidence="12 13">Hiromi1</strain>
    </source>
</reference>
<dbReference type="SUPFAM" id="SSF46626">
    <property type="entry name" value="Cytochrome c"/>
    <property type="match status" value="1"/>
</dbReference>
<dbReference type="AlphaFoldDB" id="A0A7U6JGC9"/>
<keyword evidence="10" id="KW-0732">Signal</keyword>
<dbReference type="InterPro" id="IPR002326">
    <property type="entry name" value="Cyt_c1"/>
</dbReference>
<dbReference type="InterPro" id="IPR036909">
    <property type="entry name" value="Cyt_c-like_dom_sf"/>
</dbReference>
<evidence type="ECO:0000313" key="12">
    <source>
        <dbReference type="EMBL" id="BAO43401.1"/>
    </source>
</evidence>
<dbReference type="Proteomes" id="UP000031631">
    <property type="component" value="Chromosome"/>
</dbReference>
<dbReference type="PRINTS" id="PR00603">
    <property type="entry name" value="CYTOCHROMEC1"/>
</dbReference>
<sequence length="242" mass="27670">MKKLIAILSLALLPIVGFANEGHHLESANVDLNDHAALQRGAKYFVNYCQGCHSLKYVRYELFENFDLSKEQILNNLVFSDAKIGDLITTSMPEGASADWFGTTPPDLTLEARLKHGHADWIYTYLKGFYVDESRPFGVNNVVFPNVGMPHVLMDLQGVQEAVKEKDEHGNEHVTELKLVKPGRLSPEEYDQLARDLTTFLTYVAEPMKQERQHLGIWVMLFLLVFFVVSVMLKKEYWKDVH</sequence>
<organism evidence="12 13">
    <name type="scientific">Thiolapillus brandeum</name>
    <dbReference type="NCBI Taxonomy" id="1076588"/>
    <lineage>
        <taxon>Bacteria</taxon>
        <taxon>Pseudomonadati</taxon>
        <taxon>Pseudomonadota</taxon>
        <taxon>Gammaproteobacteria</taxon>
        <taxon>Chromatiales</taxon>
        <taxon>Sedimenticolaceae</taxon>
        <taxon>Thiolapillus</taxon>
    </lineage>
</organism>
<feature type="binding site" description="covalent" evidence="8">
    <location>
        <position position="52"/>
    </location>
    <ligand>
        <name>heme c</name>
        <dbReference type="ChEBI" id="CHEBI:61717"/>
    </ligand>
</feature>
<keyword evidence="6 8" id="KW-0408">Iron</keyword>
<evidence type="ECO:0000256" key="3">
    <source>
        <dbReference type="ARBA" id="ARBA00022692"/>
    </source>
</evidence>
<comment type="cofactor">
    <cofactor evidence="8">
        <name>heme c</name>
        <dbReference type="ChEBI" id="CHEBI:61717"/>
    </cofactor>
    <text evidence="8">Binds 1 heme c group covalently per subunit.</text>
</comment>
<proteinExistence type="predicted"/>
<dbReference type="Pfam" id="PF02167">
    <property type="entry name" value="Cytochrom_C1"/>
    <property type="match status" value="2"/>
</dbReference>
<feature type="binding site" description="covalent" evidence="8">
    <location>
        <position position="53"/>
    </location>
    <ligand>
        <name>heme c</name>
        <dbReference type="ChEBI" id="CHEBI:61717"/>
    </ligand>
</feature>
<dbReference type="GO" id="GO:0020037">
    <property type="term" value="F:heme binding"/>
    <property type="evidence" value="ECO:0007669"/>
    <property type="project" value="InterPro"/>
</dbReference>
<keyword evidence="2 8" id="KW-0349">Heme</keyword>
<keyword evidence="12" id="KW-0560">Oxidoreductase</keyword>
<feature type="transmembrane region" description="Helical" evidence="9">
    <location>
        <begin position="215"/>
        <end position="233"/>
    </location>
</feature>
<dbReference type="PANTHER" id="PTHR10266">
    <property type="entry name" value="CYTOCHROME C1"/>
    <property type="match status" value="1"/>
</dbReference>
<dbReference type="RefSeq" id="WP_041065047.1">
    <property type="nucleotide sequence ID" value="NZ_AP012273.1"/>
</dbReference>
<dbReference type="GO" id="GO:0046872">
    <property type="term" value="F:metal ion binding"/>
    <property type="evidence" value="ECO:0007669"/>
    <property type="project" value="UniProtKB-KW"/>
</dbReference>
<dbReference type="KEGG" id="tbn:TBH_C0456"/>
<comment type="subcellular location">
    <subcellularLocation>
        <location evidence="1">Membrane</location>
    </subcellularLocation>
</comment>
<evidence type="ECO:0000256" key="5">
    <source>
        <dbReference type="ARBA" id="ARBA00022989"/>
    </source>
</evidence>
<evidence type="ECO:0000256" key="10">
    <source>
        <dbReference type="SAM" id="SignalP"/>
    </source>
</evidence>
<evidence type="ECO:0000259" key="11">
    <source>
        <dbReference type="PROSITE" id="PS51007"/>
    </source>
</evidence>
<evidence type="ECO:0000256" key="8">
    <source>
        <dbReference type="PIRSR" id="PIRSR602326-1"/>
    </source>
</evidence>
<keyword evidence="13" id="KW-1185">Reference proteome</keyword>
<keyword evidence="7 9" id="KW-0472">Membrane</keyword>
<protein>
    <submittedName>
        <fullName evidence="12">Ubiquinol cytochrome c oxidoreductase cytochrome c1 subunit</fullName>
        <ecNumber evidence="12">1.10.2.2</ecNumber>
    </submittedName>
</protein>
<dbReference type="EMBL" id="AP012273">
    <property type="protein sequence ID" value="BAO43401.1"/>
    <property type="molecule type" value="Genomic_DNA"/>
</dbReference>
<keyword evidence="5 9" id="KW-1133">Transmembrane helix</keyword>
<feature type="domain" description="Cytochrome c" evidence="11">
    <location>
        <begin position="36"/>
        <end position="201"/>
    </location>
</feature>
<dbReference type="Gene3D" id="1.10.760.10">
    <property type="entry name" value="Cytochrome c-like domain"/>
    <property type="match status" value="1"/>
</dbReference>
<dbReference type="OrthoDB" id="9798864at2"/>
<dbReference type="PROSITE" id="PS51007">
    <property type="entry name" value="CYTC"/>
    <property type="match status" value="1"/>
</dbReference>
<dbReference type="GO" id="GO:0016491">
    <property type="term" value="F:oxidoreductase activity"/>
    <property type="evidence" value="ECO:0007669"/>
    <property type="project" value="UniProtKB-KW"/>
</dbReference>
<evidence type="ECO:0000256" key="2">
    <source>
        <dbReference type="ARBA" id="ARBA00022617"/>
    </source>
</evidence>
<feature type="chain" id="PRO_5031143521" evidence="10">
    <location>
        <begin position="20"/>
        <end position="242"/>
    </location>
</feature>